<evidence type="ECO:0000313" key="2">
    <source>
        <dbReference type="Proteomes" id="UP001225356"/>
    </source>
</evidence>
<sequence length="67" mass="7575">MNNQPSTHQILDTPGPCQNVKARVARQAVADEHELAAAMHRSMRRLQKRPDIVRAFFADPHLAYISP</sequence>
<dbReference type="RefSeq" id="WP_307566024.1">
    <property type="nucleotide sequence ID" value="NZ_JAUSQU010000001.1"/>
</dbReference>
<name>A0ABT9QPB6_9ACTN</name>
<proteinExistence type="predicted"/>
<keyword evidence="2" id="KW-1185">Reference proteome</keyword>
<dbReference type="Proteomes" id="UP001225356">
    <property type="component" value="Unassembled WGS sequence"/>
</dbReference>
<gene>
    <name evidence="1" type="ORF">J2853_007818</name>
</gene>
<accession>A0ABT9QPB6</accession>
<dbReference type="EMBL" id="JAUSQU010000001">
    <property type="protein sequence ID" value="MDP9848607.1"/>
    <property type="molecule type" value="Genomic_DNA"/>
</dbReference>
<reference evidence="1 2" key="1">
    <citation type="submission" date="2023-07" db="EMBL/GenBank/DDBJ databases">
        <title>Sequencing the genomes of 1000 actinobacteria strains.</title>
        <authorList>
            <person name="Klenk H.-P."/>
        </authorList>
    </citation>
    <scope>NUCLEOTIDE SEQUENCE [LARGE SCALE GENOMIC DNA]</scope>
    <source>
        <strain evidence="1 2">DSM 46740</strain>
    </source>
</reference>
<comment type="caution">
    <text evidence="1">The sequence shown here is derived from an EMBL/GenBank/DDBJ whole genome shotgun (WGS) entry which is preliminary data.</text>
</comment>
<evidence type="ECO:0000313" key="1">
    <source>
        <dbReference type="EMBL" id="MDP9848607.1"/>
    </source>
</evidence>
<organism evidence="1 2">
    <name type="scientific">Streptosporangium lutulentum</name>
    <dbReference type="NCBI Taxonomy" id="1461250"/>
    <lineage>
        <taxon>Bacteria</taxon>
        <taxon>Bacillati</taxon>
        <taxon>Actinomycetota</taxon>
        <taxon>Actinomycetes</taxon>
        <taxon>Streptosporangiales</taxon>
        <taxon>Streptosporangiaceae</taxon>
        <taxon>Streptosporangium</taxon>
    </lineage>
</organism>
<protein>
    <submittedName>
        <fullName evidence="1">Uncharacterized protein</fullName>
    </submittedName>
</protein>